<dbReference type="InterPro" id="IPR016181">
    <property type="entry name" value="Acyl_CoA_acyltransferase"/>
</dbReference>
<keyword evidence="3" id="KW-1185">Reference proteome</keyword>
<dbReference type="STRING" id="573061.Clocel_0156"/>
<dbReference type="SUPFAM" id="SSF55729">
    <property type="entry name" value="Acyl-CoA N-acyltransferases (Nat)"/>
    <property type="match status" value="1"/>
</dbReference>
<dbReference type="OrthoDB" id="8116556at2"/>
<evidence type="ECO:0000313" key="2">
    <source>
        <dbReference type="EMBL" id="ADL49944.1"/>
    </source>
</evidence>
<keyword evidence="2" id="KW-0808">Transferase</keyword>
<dbReference type="GO" id="GO:0016747">
    <property type="term" value="F:acyltransferase activity, transferring groups other than amino-acyl groups"/>
    <property type="evidence" value="ECO:0007669"/>
    <property type="project" value="InterPro"/>
</dbReference>
<dbReference type="Gene3D" id="3.40.630.30">
    <property type="match status" value="1"/>
</dbReference>
<evidence type="ECO:0000313" key="3">
    <source>
        <dbReference type="Proteomes" id="UP000002730"/>
    </source>
</evidence>
<sequence>MIKFQLLTKENMAENALDNYDRLQNVRRVYRKIDSEYMLVEDVGIMDWSFERKQAVAKALISDDYITFGAIREDEIVGFASIEKQLQGKYIVLDMMQVSRKYRGKGMGRTLFQLVKEKAKEMGAKQLYISACASEETIEFYKSMGCKITDNPIKKIAEDEPFDLQMVCDVD</sequence>
<organism evidence="2 3">
    <name type="scientific">Clostridium cellulovorans (strain ATCC 35296 / DSM 3052 / OCM 3 / 743B)</name>
    <dbReference type="NCBI Taxonomy" id="573061"/>
    <lineage>
        <taxon>Bacteria</taxon>
        <taxon>Bacillati</taxon>
        <taxon>Bacillota</taxon>
        <taxon>Clostridia</taxon>
        <taxon>Eubacteriales</taxon>
        <taxon>Clostridiaceae</taxon>
        <taxon>Clostridium</taxon>
    </lineage>
</organism>
<proteinExistence type="predicted"/>
<feature type="domain" description="N-acetyltransferase" evidence="1">
    <location>
        <begin position="28"/>
        <end position="171"/>
    </location>
</feature>
<dbReference type="InterPro" id="IPR000182">
    <property type="entry name" value="GNAT_dom"/>
</dbReference>
<dbReference type="KEGG" id="ccb:Clocel_0156"/>
<dbReference type="Proteomes" id="UP000002730">
    <property type="component" value="Chromosome"/>
</dbReference>
<dbReference type="CDD" id="cd04301">
    <property type="entry name" value="NAT_SF"/>
    <property type="match status" value="1"/>
</dbReference>
<accession>D9SNS3</accession>
<dbReference type="AlphaFoldDB" id="D9SNS3"/>
<dbReference type="RefSeq" id="WP_010075298.1">
    <property type="nucleotide sequence ID" value="NC_014393.1"/>
</dbReference>
<name>D9SNS3_CLOC7</name>
<dbReference type="EMBL" id="CP002160">
    <property type="protein sequence ID" value="ADL49944.1"/>
    <property type="molecule type" value="Genomic_DNA"/>
</dbReference>
<dbReference type="eggNOG" id="COG0456">
    <property type="taxonomic scope" value="Bacteria"/>
</dbReference>
<reference evidence="2 3" key="1">
    <citation type="submission" date="2010-08" db="EMBL/GenBank/DDBJ databases">
        <title>Complete sequence of Clostridium cellulovorans 743B.</title>
        <authorList>
            <consortium name="US DOE Joint Genome Institute"/>
            <person name="Lucas S."/>
            <person name="Copeland A."/>
            <person name="Lapidus A."/>
            <person name="Cheng J.-F."/>
            <person name="Bruce D."/>
            <person name="Goodwin L."/>
            <person name="Pitluck S."/>
            <person name="Chertkov O."/>
            <person name="Detter J.C."/>
            <person name="Han C."/>
            <person name="Tapia R."/>
            <person name="Land M."/>
            <person name="Hauser L."/>
            <person name="Chang Y.-J."/>
            <person name="Jeffries C."/>
            <person name="Kyrpides N."/>
            <person name="Ivanova N."/>
            <person name="Mikhailova N."/>
            <person name="Hemme C.L."/>
            <person name="Woyke T."/>
        </authorList>
    </citation>
    <scope>NUCLEOTIDE SEQUENCE [LARGE SCALE GENOMIC DNA]</scope>
    <source>
        <strain evidence="3">ATCC 35296 / DSM 3052 / OCM 3 / 743B</strain>
    </source>
</reference>
<dbReference type="HOGENOM" id="CLU_130337_0_0_9"/>
<gene>
    <name evidence="2" type="ordered locus">Clocel_0156</name>
</gene>
<dbReference type="Pfam" id="PF00583">
    <property type="entry name" value="Acetyltransf_1"/>
    <property type="match status" value="1"/>
</dbReference>
<protein>
    <submittedName>
        <fullName evidence="2">GCN5-related N-acetyltransferase</fullName>
    </submittedName>
</protein>
<evidence type="ECO:0000259" key="1">
    <source>
        <dbReference type="PROSITE" id="PS51186"/>
    </source>
</evidence>
<dbReference type="PROSITE" id="PS51186">
    <property type="entry name" value="GNAT"/>
    <property type="match status" value="1"/>
</dbReference>